<evidence type="ECO:0000256" key="4">
    <source>
        <dbReference type="ARBA" id="ARBA00023125"/>
    </source>
</evidence>
<keyword evidence="3" id="KW-0862">Zinc</keyword>
<reference evidence="6" key="1">
    <citation type="journal article" date="2020" name="Cell">
        <title>Large-Scale Comparative Analyses of Tick Genomes Elucidate Their Genetic Diversity and Vector Capacities.</title>
        <authorList>
            <consortium name="Tick Genome and Microbiome Consortium (TIGMIC)"/>
            <person name="Jia N."/>
            <person name="Wang J."/>
            <person name="Shi W."/>
            <person name="Du L."/>
            <person name="Sun Y."/>
            <person name="Zhan W."/>
            <person name="Jiang J.F."/>
            <person name="Wang Q."/>
            <person name="Zhang B."/>
            <person name="Ji P."/>
            <person name="Bell-Sakyi L."/>
            <person name="Cui X.M."/>
            <person name="Yuan T.T."/>
            <person name="Jiang B.G."/>
            <person name="Yang W.F."/>
            <person name="Lam T.T."/>
            <person name="Chang Q.C."/>
            <person name="Ding S.J."/>
            <person name="Wang X.J."/>
            <person name="Zhu J.G."/>
            <person name="Ruan X.D."/>
            <person name="Zhao L."/>
            <person name="Wei J.T."/>
            <person name="Ye R.Z."/>
            <person name="Que T.C."/>
            <person name="Du C.H."/>
            <person name="Zhou Y.H."/>
            <person name="Cheng J.X."/>
            <person name="Dai P.F."/>
            <person name="Guo W.B."/>
            <person name="Han X.H."/>
            <person name="Huang E.J."/>
            <person name="Li L.F."/>
            <person name="Wei W."/>
            <person name="Gao Y.C."/>
            <person name="Liu J.Z."/>
            <person name="Shao H.Z."/>
            <person name="Wang X."/>
            <person name="Wang C.C."/>
            <person name="Yang T.C."/>
            <person name="Huo Q.B."/>
            <person name="Li W."/>
            <person name="Chen H.Y."/>
            <person name="Chen S.E."/>
            <person name="Zhou L.G."/>
            <person name="Ni X.B."/>
            <person name="Tian J.H."/>
            <person name="Sheng Y."/>
            <person name="Liu T."/>
            <person name="Pan Y.S."/>
            <person name="Xia L.Y."/>
            <person name="Li J."/>
            <person name="Zhao F."/>
            <person name="Cao W.C."/>
        </authorList>
    </citation>
    <scope>NUCLEOTIDE SEQUENCE</scope>
    <source>
        <strain evidence="6">Rmic-2018</strain>
    </source>
</reference>
<organism evidence="6 7">
    <name type="scientific">Rhipicephalus microplus</name>
    <name type="common">Cattle tick</name>
    <name type="synonym">Boophilus microplus</name>
    <dbReference type="NCBI Taxonomy" id="6941"/>
    <lineage>
        <taxon>Eukaryota</taxon>
        <taxon>Metazoa</taxon>
        <taxon>Ecdysozoa</taxon>
        <taxon>Arthropoda</taxon>
        <taxon>Chelicerata</taxon>
        <taxon>Arachnida</taxon>
        <taxon>Acari</taxon>
        <taxon>Parasitiformes</taxon>
        <taxon>Ixodida</taxon>
        <taxon>Ixodoidea</taxon>
        <taxon>Ixodidae</taxon>
        <taxon>Rhipicephalinae</taxon>
        <taxon>Rhipicephalus</taxon>
        <taxon>Boophilus</taxon>
    </lineage>
</organism>
<comment type="caution">
    <text evidence="6">The sequence shown here is derived from an EMBL/GenBank/DDBJ whole genome shotgun (WGS) entry which is preliminary data.</text>
</comment>
<evidence type="ECO:0000313" key="7">
    <source>
        <dbReference type="Proteomes" id="UP000821866"/>
    </source>
</evidence>
<sequence>MLQKEPLRSKWLSVIPLHQRAKQSKTVLVCSLHFCDEDYETNRNLVDACNVLLQAKLCPCVVPSIFPKSENQLDTRPVLRVSDDSQLLLDDDAVRSTFAPLDKGSCKSAYLYDIHA</sequence>
<reference evidence="6" key="2">
    <citation type="submission" date="2021-09" db="EMBL/GenBank/DDBJ databases">
        <authorList>
            <person name="Jia N."/>
            <person name="Wang J."/>
            <person name="Shi W."/>
            <person name="Du L."/>
            <person name="Sun Y."/>
            <person name="Zhan W."/>
            <person name="Jiang J."/>
            <person name="Wang Q."/>
            <person name="Zhang B."/>
            <person name="Ji P."/>
            <person name="Sakyi L.B."/>
            <person name="Cui X."/>
            <person name="Yuan T."/>
            <person name="Jiang B."/>
            <person name="Yang W."/>
            <person name="Lam T.T.-Y."/>
            <person name="Chang Q."/>
            <person name="Ding S."/>
            <person name="Wang X."/>
            <person name="Zhu J."/>
            <person name="Ruan X."/>
            <person name="Zhao L."/>
            <person name="Wei J."/>
            <person name="Que T."/>
            <person name="Du C."/>
            <person name="Cheng J."/>
            <person name="Dai P."/>
            <person name="Han X."/>
            <person name="Huang E."/>
            <person name="Gao Y."/>
            <person name="Liu J."/>
            <person name="Shao H."/>
            <person name="Ye R."/>
            <person name="Li L."/>
            <person name="Wei W."/>
            <person name="Wang X."/>
            <person name="Wang C."/>
            <person name="Huo Q."/>
            <person name="Li W."/>
            <person name="Guo W."/>
            <person name="Chen H."/>
            <person name="Chen S."/>
            <person name="Zhou L."/>
            <person name="Zhou L."/>
            <person name="Ni X."/>
            <person name="Tian J."/>
            <person name="Zhou Y."/>
            <person name="Sheng Y."/>
            <person name="Liu T."/>
            <person name="Pan Y."/>
            <person name="Xia L."/>
            <person name="Li J."/>
            <person name="Zhao F."/>
            <person name="Cao W."/>
        </authorList>
    </citation>
    <scope>NUCLEOTIDE SEQUENCE</scope>
    <source>
        <strain evidence="6">Rmic-2018</strain>
        <tissue evidence="6">Larvae</tissue>
    </source>
</reference>
<dbReference type="InterPro" id="IPR006612">
    <property type="entry name" value="THAP_Znf"/>
</dbReference>
<dbReference type="VEuPathDB" id="VectorBase:LOC119163110"/>
<evidence type="ECO:0000313" key="6">
    <source>
        <dbReference type="EMBL" id="KAH8036274.1"/>
    </source>
</evidence>
<name>A0A9J6EPB9_RHIMP</name>
<dbReference type="EMBL" id="JABSTU010000003">
    <property type="protein sequence ID" value="KAH8036274.1"/>
    <property type="molecule type" value="Genomic_DNA"/>
</dbReference>
<dbReference type="GO" id="GO:0008270">
    <property type="term" value="F:zinc ion binding"/>
    <property type="evidence" value="ECO:0007669"/>
    <property type="project" value="UniProtKB-KW"/>
</dbReference>
<evidence type="ECO:0000256" key="2">
    <source>
        <dbReference type="ARBA" id="ARBA00022771"/>
    </source>
</evidence>
<protein>
    <recommendedName>
        <fullName evidence="5">THAP-type domain-containing protein</fullName>
    </recommendedName>
</protein>
<gene>
    <name evidence="6" type="ORF">HPB51_022678</name>
</gene>
<accession>A0A9J6EPB9</accession>
<dbReference type="GO" id="GO:0003677">
    <property type="term" value="F:DNA binding"/>
    <property type="evidence" value="ECO:0007669"/>
    <property type="project" value="UniProtKB-KW"/>
</dbReference>
<evidence type="ECO:0000256" key="1">
    <source>
        <dbReference type="ARBA" id="ARBA00022723"/>
    </source>
</evidence>
<feature type="domain" description="THAP-type" evidence="5">
    <location>
        <begin position="4"/>
        <end position="66"/>
    </location>
</feature>
<dbReference type="Proteomes" id="UP000821866">
    <property type="component" value="Chromosome 11"/>
</dbReference>
<keyword evidence="2" id="KW-0863">Zinc-finger</keyword>
<evidence type="ECO:0000256" key="3">
    <source>
        <dbReference type="ARBA" id="ARBA00022833"/>
    </source>
</evidence>
<dbReference type="Pfam" id="PF05485">
    <property type="entry name" value="THAP"/>
    <property type="match status" value="1"/>
</dbReference>
<keyword evidence="4" id="KW-0238">DNA-binding</keyword>
<keyword evidence="7" id="KW-1185">Reference proteome</keyword>
<proteinExistence type="predicted"/>
<dbReference type="AlphaFoldDB" id="A0A9J6EPB9"/>
<evidence type="ECO:0000259" key="5">
    <source>
        <dbReference type="Pfam" id="PF05485"/>
    </source>
</evidence>
<keyword evidence="1" id="KW-0479">Metal-binding</keyword>
<dbReference type="SUPFAM" id="SSF57716">
    <property type="entry name" value="Glucocorticoid receptor-like (DNA-binding domain)"/>
    <property type="match status" value="1"/>
</dbReference>